<sequence>MQTGPTSEAITTTWRAESARLVGALTRMTRDVAMAEDLAQDALVAAMEQWPENGIPSNPAAWLMTAAKRRGIDEFRRADTLRRKTADLAHDLEEEDGMPDLDSQVDHIEDDVLRLMFLCCHPSLTPESRTALTLRLVGGLTTDEIARAFLSSESTMRQRISRAKKTLSDARAEFELPTGQDRERRLDDVLAVIYLVFNEGYSATAGDDWMRPDLAEEGMRLARLLAAQVTDEPDVLGLQALVEIQGSRIPARLDDDGVPVLLEAQDRSRWNQLLIRRGIAALEKAEELAARGRPVGRYFLQACIAAEHARAERAEDTDWRRIASYYDVLAQAAPGPVVEVNRAVAHGRAYDAGTGLAVLEAVAPDALGDSPLIPSVRGDLLERAGLHADAAASFREAAGRTRNEGERSVLLRRAEENQR</sequence>
<dbReference type="NCBIfam" id="TIGR02937">
    <property type="entry name" value="sigma70-ECF"/>
    <property type="match status" value="1"/>
</dbReference>
<dbReference type="InterPro" id="IPR013325">
    <property type="entry name" value="RNA_pol_sigma_r2"/>
</dbReference>
<name>A0A5C8NQK2_9ACTN</name>
<dbReference type="SUPFAM" id="SSF88659">
    <property type="entry name" value="Sigma3 and sigma4 domains of RNA polymerase sigma factors"/>
    <property type="match status" value="1"/>
</dbReference>
<dbReference type="PANTHER" id="PTHR47756:SF2">
    <property type="entry name" value="BLL6612 PROTEIN"/>
    <property type="match status" value="1"/>
</dbReference>
<feature type="domain" description="RNA polymerase sigma-70 region 2" evidence="5">
    <location>
        <begin position="17"/>
        <end position="79"/>
    </location>
</feature>
<dbReference type="EMBL" id="VDUX01000001">
    <property type="protein sequence ID" value="TXL62673.1"/>
    <property type="molecule type" value="Genomic_DNA"/>
</dbReference>
<dbReference type="InterPro" id="IPR007627">
    <property type="entry name" value="RNA_pol_sigma70_r2"/>
</dbReference>
<dbReference type="InterPro" id="IPR013249">
    <property type="entry name" value="RNA_pol_sigma70_r4_t2"/>
</dbReference>
<comment type="caution">
    <text evidence="8">The sequence shown here is derived from an EMBL/GenBank/DDBJ whole genome shotgun (WGS) entry which is preliminary data.</text>
</comment>
<dbReference type="InterPro" id="IPR014284">
    <property type="entry name" value="RNA_pol_sigma-70_dom"/>
</dbReference>
<evidence type="ECO:0000259" key="6">
    <source>
        <dbReference type="Pfam" id="PF08281"/>
    </source>
</evidence>
<organism evidence="8 9">
    <name type="scientific">Aeromicrobium terrae</name>
    <dbReference type="NCBI Taxonomy" id="2498846"/>
    <lineage>
        <taxon>Bacteria</taxon>
        <taxon>Bacillati</taxon>
        <taxon>Actinomycetota</taxon>
        <taxon>Actinomycetes</taxon>
        <taxon>Propionibacteriales</taxon>
        <taxon>Nocardioidaceae</taxon>
        <taxon>Aeromicrobium</taxon>
    </lineage>
</organism>
<feature type="domain" description="RNA polymerase sigma factor 70 region 4 type 2" evidence="6">
    <location>
        <begin position="115"/>
        <end position="167"/>
    </location>
</feature>
<evidence type="ECO:0000259" key="7">
    <source>
        <dbReference type="Pfam" id="PF20239"/>
    </source>
</evidence>
<feature type="domain" description="DUF6596" evidence="7">
    <location>
        <begin position="185"/>
        <end position="285"/>
    </location>
</feature>
<dbReference type="Pfam" id="PF20239">
    <property type="entry name" value="DUF6596"/>
    <property type="match status" value="1"/>
</dbReference>
<dbReference type="GO" id="GO:0003677">
    <property type="term" value="F:DNA binding"/>
    <property type="evidence" value="ECO:0007669"/>
    <property type="project" value="InterPro"/>
</dbReference>
<comment type="similarity">
    <text evidence="1">Belongs to the sigma-70 factor family. ECF subfamily.</text>
</comment>
<keyword evidence="4" id="KW-0804">Transcription</keyword>
<dbReference type="InterPro" id="IPR036388">
    <property type="entry name" value="WH-like_DNA-bd_sf"/>
</dbReference>
<dbReference type="InterPro" id="IPR046531">
    <property type="entry name" value="DUF6596"/>
</dbReference>
<keyword evidence="2" id="KW-0805">Transcription regulation</keyword>
<dbReference type="GO" id="GO:0006352">
    <property type="term" value="P:DNA-templated transcription initiation"/>
    <property type="evidence" value="ECO:0007669"/>
    <property type="project" value="InterPro"/>
</dbReference>
<dbReference type="Pfam" id="PF08281">
    <property type="entry name" value="Sigma70_r4_2"/>
    <property type="match status" value="1"/>
</dbReference>
<dbReference type="RefSeq" id="WP_147682593.1">
    <property type="nucleotide sequence ID" value="NZ_VDUX01000001.1"/>
</dbReference>
<evidence type="ECO:0000256" key="1">
    <source>
        <dbReference type="ARBA" id="ARBA00010641"/>
    </source>
</evidence>
<evidence type="ECO:0000256" key="3">
    <source>
        <dbReference type="ARBA" id="ARBA00023082"/>
    </source>
</evidence>
<dbReference type="InterPro" id="IPR013324">
    <property type="entry name" value="RNA_pol_sigma_r3/r4-like"/>
</dbReference>
<dbReference type="Gene3D" id="1.10.1740.10">
    <property type="match status" value="1"/>
</dbReference>
<proteinExistence type="inferred from homology"/>
<dbReference type="SUPFAM" id="SSF88946">
    <property type="entry name" value="Sigma2 domain of RNA polymerase sigma factors"/>
    <property type="match status" value="1"/>
</dbReference>
<evidence type="ECO:0000259" key="5">
    <source>
        <dbReference type="Pfam" id="PF04542"/>
    </source>
</evidence>
<keyword evidence="9" id="KW-1185">Reference proteome</keyword>
<dbReference type="Proteomes" id="UP000321571">
    <property type="component" value="Unassembled WGS sequence"/>
</dbReference>
<dbReference type="Gene3D" id="1.10.10.10">
    <property type="entry name" value="Winged helix-like DNA-binding domain superfamily/Winged helix DNA-binding domain"/>
    <property type="match status" value="1"/>
</dbReference>
<evidence type="ECO:0000313" key="8">
    <source>
        <dbReference type="EMBL" id="TXL62673.1"/>
    </source>
</evidence>
<dbReference type="Pfam" id="PF04542">
    <property type="entry name" value="Sigma70_r2"/>
    <property type="match status" value="1"/>
</dbReference>
<protein>
    <submittedName>
        <fullName evidence="8">Sigma-70 family RNA polymerase sigma factor</fullName>
    </submittedName>
</protein>
<dbReference type="AlphaFoldDB" id="A0A5C8NQK2"/>
<gene>
    <name evidence="8" type="ORF">FHP06_00005</name>
</gene>
<reference evidence="8 9" key="1">
    <citation type="submission" date="2019-06" db="EMBL/GenBank/DDBJ databases">
        <title>Aeromicrobium sp. nov., isolated from a maize field.</title>
        <authorList>
            <person name="Lin S.-Y."/>
            <person name="Tsai C.-F."/>
            <person name="Young C.-C."/>
        </authorList>
    </citation>
    <scope>NUCLEOTIDE SEQUENCE [LARGE SCALE GENOMIC DNA]</scope>
    <source>
        <strain evidence="8 9">CC-CFT486</strain>
    </source>
</reference>
<dbReference type="OrthoDB" id="9780299at2"/>
<keyword evidence="3" id="KW-0731">Sigma factor</keyword>
<evidence type="ECO:0000313" key="9">
    <source>
        <dbReference type="Proteomes" id="UP000321571"/>
    </source>
</evidence>
<dbReference type="PANTHER" id="PTHR47756">
    <property type="entry name" value="BLL6612 PROTEIN-RELATED"/>
    <property type="match status" value="1"/>
</dbReference>
<evidence type="ECO:0000256" key="2">
    <source>
        <dbReference type="ARBA" id="ARBA00023015"/>
    </source>
</evidence>
<evidence type="ECO:0000256" key="4">
    <source>
        <dbReference type="ARBA" id="ARBA00023163"/>
    </source>
</evidence>
<dbReference type="GO" id="GO:0016987">
    <property type="term" value="F:sigma factor activity"/>
    <property type="evidence" value="ECO:0007669"/>
    <property type="project" value="UniProtKB-KW"/>
</dbReference>
<accession>A0A5C8NQK2</accession>